<evidence type="ECO:0000259" key="6">
    <source>
        <dbReference type="Pfam" id="PF25917"/>
    </source>
</evidence>
<comment type="subcellular location">
    <subcellularLocation>
        <location evidence="1">Cell envelope</location>
    </subcellularLocation>
</comment>
<evidence type="ECO:0000256" key="1">
    <source>
        <dbReference type="ARBA" id="ARBA00004196"/>
    </source>
</evidence>
<keyword evidence="3" id="KW-0813">Transport</keyword>
<evidence type="ECO:0000256" key="4">
    <source>
        <dbReference type="SAM" id="Coils"/>
    </source>
</evidence>
<dbReference type="Pfam" id="PF25967">
    <property type="entry name" value="RND-MFP_C"/>
    <property type="match status" value="1"/>
</dbReference>
<protein>
    <submittedName>
        <fullName evidence="8">Efflux RND transporter periplasmic adaptor subunit</fullName>
    </submittedName>
</protein>
<dbReference type="Proteomes" id="UP000287996">
    <property type="component" value="Unassembled WGS sequence"/>
</dbReference>
<evidence type="ECO:0000256" key="2">
    <source>
        <dbReference type="ARBA" id="ARBA00009477"/>
    </source>
</evidence>
<dbReference type="Gene3D" id="2.40.50.100">
    <property type="match status" value="1"/>
</dbReference>
<feature type="compositionally biased region" description="Basic and acidic residues" evidence="5">
    <location>
        <begin position="393"/>
        <end position="405"/>
    </location>
</feature>
<dbReference type="AlphaFoldDB" id="A0A432ZLV7"/>
<evidence type="ECO:0000313" key="9">
    <source>
        <dbReference type="Proteomes" id="UP000287996"/>
    </source>
</evidence>
<comment type="caution">
    <text evidence="8">The sequence shown here is derived from an EMBL/GenBank/DDBJ whole genome shotgun (WGS) entry which is preliminary data.</text>
</comment>
<dbReference type="OrthoDB" id="5730196at2"/>
<dbReference type="GO" id="GO:1990281">
    <property type="term" value="C:efflux pump complex"/>
    <property type="evidence" value="ECO:0007669"/>
    <property type="project" value="TreeGrafter"/>
</dbReference>
<evidence type="ECO:0000313" key="8">
    <source>
        <dbReference type="EMBL" id="RUO78910.1"/>
    </source>
</evidence>
<dbReference type="Pfam" id="PF25917">
    <property type="entry name" value="BSH_RND"/>
    <property type="match status" value="1"/>
</dbReference>
<keyword evidence="4" id="KW-0175">Coiled coil</keyword>
<dbReference type="PANTHER" id="PTHR30469">
    <property type="entry name" value="MULTIDRUG RESISTANCE PROTEIN MDTA"/>
    <property type="match status" value="1"/>
</dbReference>
<evidence type="ECO:0000256" key="3">
    <source>
        <dbReference type="ARBA" id="ARBA00022448"/>
    </source>
</evidence>
<feature type="domain" description="Multidrug resistance protein MdtA-like barrel-sandwich hybrid" evidence="6">
    <location>
        <begin position="72"/>
        <end position="210"/>
    </location>
</feature>
<feature type="domain" description="Multidrug resistance protein MdtA-like C-terminal permuted SH3" evidence="7">
    <location>
        <begin position="317"/>
        <end position="366"/>
    </location>
</feature>
<dbReference type="SUPFAM" id="SSF111369">
    <property type="entry name" value="HlyD-like secretion proteins"/>
    <property type="match status" value="1"/>
</dbReference>
<keyword evidence="9" id="KW-1185">Reference proteome</keyword>
<dbReference type="Gene3D" id="2.40.30.170">
    <property type="match status" value="1"/>
</dbReference>
<sequence>MKFKKRAVIPPLVIVLFILLAVLASMARKPPEMRQQQKPAVMVEVLKAEPVDKTFMVESQGTVKPKFSTNLVAEVSGQIIDVADQYVAGGFFKKGDMLVQIDPSDYQAAVQQAKADLLQAQAALEEEKARGKVAKEEWASIQEGKIPELGLRKPQLASAVANVESAQARLAQAKRDLERTTIRAPFAGVLKSKVADLGQYVSTGTQVGMLLGTDIAEVRVPLSDQNMAFIRNPSDIEDDQYPPVKLTSVVAGEPRQWMGHLVRTEGVIDENSRVIYGVVQVKDPYSLDKANHSEVLRFGRFVQAEIEGVRAHDVYEIPSYALTHDGGVWVVTDERTLQKKSVTVVRNEDNLSLVSDGLNPGDRVMLTQLEDPLPGMDVRLPGDPLPEQMETAAKTDEQATEKSGG</sequence>
<evidence type="ECO:0000259" key="7">
    <source>
        <dbReference type="Pfam" id="PF25967"/>
    </source>
</evidence>
<dbReference type="InterPro" id="IPR006143">
    <property type="entry name" value="RND_pump_MFP"/>
</dbReference>
<dbReference type="InterPro" id="IPR058627">
    <property type="entry name" value="MdtA-like_C"/>
</dbReference>
<gene>
    <name evidence="8" type="ORF">CWI84_10195</name>
</gene>
<name>A0A432ZLV7_9GAMM</name>
<dbReference type="NCBIfam" id="TIGR01730">
    <property type="entry name" value="RND_mfp"/>
    <property type="match status" value="1"/>
</dbReference>
<dbReference type="RefSeq" id="WP_126842481.1">
    <property type="nucleotide sequence ID" value="NZ_PIQH01000009.1"/>
</dbReference>
<dbReference type="GO" id="GO:0015562">
    <property type="term" value="F:efflux transmembrane transporter activity"/>
    <property type="evidence" value="ECO:0007669"/>
    <property type="project" value="TreeGrafter"/>
</dbReference>
<evidence type="ECO:0000256" key="5">
    <source>
        <dbReference type="SAM" id="MobiDB-lite"/>
    </source>
</evidence>
<feature type="region of interest" description="Disordered" evidence="5">
    <location>
        <begin position="373"/>
        <end position="405"/>
    </location>
</feature>
<dbReference type="Gene3D" id="2.40.420.20">
    <property type="match status" value="1"/>
</dbReference>
<feature type="coiled-coil region" evidence="4">
    <location>
        <begin position="110"/>
        <end position="183"/>
    </location>
</feature>
<dbReference type="EMBL" id="PIQH01000009">
    <property type="protein sequence ID" value="RUO78910.1"/>
    <property type="molecule type" value="Genomic_DNA"/>
</dbReference>
<accession>A0A432ZLV7</accession>
<organism evidence="8 9">
    <name type="scientific">Idiomarina tyrosinivorans</name>
    <dbReference type="NCBI Taxonomy" id="1445662"/>
    <lineage>
        <taxon>Bacteria</taxon>
        <taxon>Pseudomonadati</taxon>
        <taxon>Pseudomonadota</taxon>
        <taxon>Gammaproteobacteria</taxon>
        <taxon>Alteromonadales</taxon>
        <taxon>Idiomarinaceae</taxon>
        <taxon>Idiomarina</taxon>
    </lineage>
</organism>
<dbReference type="InterPro" id="IPR058625">
    <property type="entry name" value="MdtA-like_BSH"/>
</dbReference>
<dbReference type="PANTHER" id="PTHR30469:SF12">
    <property type="entry name" value="MULTIDRUG RESISTANCE PROTEIN MDTA"/>
    <property type="match status" value="1"/>
</dbReference>
<proteinExistence type="inferred from homology"/>
<reference evidence="8 9" key="1">
    <citation type="journal article" date="2011" name="Front. Microbiol.">
        <title>Genomic signatures of strain selection and enhancement in Bacillus atrophaeus var. globigii, a historical biowarfare simulant.</title>
        <authorList>
            <person name="Gibbons H.S."/>
            <person name="Broomall S.M."/>
            <person name="McNew L.A."/>
            <person name="Daligault H."/>
            <person name="Chapman C."/>
            <person name="Bruce D."/>
            <person name="Karavis M."/>
            <person name="Krepps M."/>
            <person name="McGregor P.A."/>
            <person name="Hong C."/>
            <person name="Park K.H."/>
            <person name="Akmal A."/>
            <person name="Feldman A."/>
            <person name="Lin J.S."/>
            <person name="Chang W.E."/>
            <person name="Higgs B.W."/>
            <person name="Demirev P."/>
            <person name="Lindquist J."/>
            <person name="Liem A."/>
            <person name="Fochler E."/>
            <person name="Read T.D."/>
            <person name="Tapia R."/>
            <person name="Johnson S."/>
            <person name="Bishop-Lilly K.A."/>
            <person name="Detter C."/>
            <person name="Han C."/>
            <person name="Sozhamannan S."/>
            <person name="Rosenzweig C.N."/>
            <person name="Skowronski E.W."/>
        </authorList>
    </citation>
    <scope>NUCLEOTIDE SEQUENCE [LARGE SCALE GENOMIC DNA]</scope>
    <source>
        <strain evidence="8 9">CC-PW-9</strain>
    </source>
</reference>
<comment type="similarity">
    <text evidence="2">Belongs to the membrane fusion protein (MFP) (TC 8.A.1) family.</text>
</comment>
<dbReference type="Gene3D" id="1.10.287.470">
    <property type="entry name" value="Helix hairpin bin"/>
    <property type="match status" value="1"/>
</dbReference>